<dbReference type="AlphaFoldDB" id="A0A1E5L006"/>
<dbReference type="Gene3D" id="1.50.10.10">
    <property type="match status" value="1"/>
</dbReference>
<comment type="caution">
    <text evidence="4">The sequence shown here is derived from an EMBL/GenBank/DDBJ whole genome shotgun (WGS) entry which is preliminary data.</text>
</comment>
<evidence type="ECO:0000259" key="2">
    <source>
        <dbReference type="Pfam" id="PF03633"/>
    </source>
</evidence>
<dbReference type="RefSeq" id="WP_069697619.1">
    <property type="nucleotide sequence ID" value="NZ_JAGGMA010000037.1"/>
</dbReference>
<evidence type="ECO:0000313" key="5">
    <source>
        <dbReference type="Proteomes" id="UP000095256"/>
    </source>
</evidence>
<dbReference type="Proteomes" id="UP000095256">
    <property type="component" value="Unassembled WGS sequence"/>
</dbReference>
<dbReference type="InterPro" id="IPR005195">
    <property type="entry name" value="Glyco_hydro_65_M"/>
</dbReference>
<dbReference type="PANTHER" id="PTHR11051">
    <property type="entry name" value="GLYCOSYL HYDROLASE-RELATED"/>
    <property type="match status" value="1"/>
</dbReference>
<gene>
    <name evidence="4" type="ORF">BCR26_09720</name>
</gene>
<dbReference type="InterPro" id="IPR011013">
    <property type="entry name" value="Gal_mutarotase_sf_dom"/>
</dbReference>
<evidence type="ECO:0000259" key="3">
    <source>
        <dbReference type="Pfam" id="PF03636"/>
    </source>
</evidence>
<sequence>MHFLSLSIAPNELTVTKKDDSQNIAEKKQFTFNDFNLATTPQLLVKEIQTSFTDFEGAIFQEIPANFYALNTKVSLLNGSLEQFIKLFSELLNCPILTMQEAKNATDLSTAFSKKAQEITWTLDYFGYTPGKEEYSVESLLTIGNGFMGLRGTLPEMKISNDSYPATYIAGLYNTAESTVAGQIVENEDFVNTPNSQYISIKVEGNKNWLCINTSSLQQLHRRLNLKTGLFSSEMIIEDEQKNQLKISAYKIVNMKKMNNYSLKYIIEPLNFSKKITLKTEADGSVYNFNVERYRNLTNKHFHITNKQADKDLVALEVKTNESNITVRQSSKIHGDFFTKDEINTQIFEDKIEQTVAFMGTQNKQYSIEKHVQVQASIAEKSWDTPSQMALSFNEEFAESKAAWQELWDSSDIQVSGDMMSQKLLRIHTYHLLVSASPFNNTELDVSITARGLHGEAYRGHIFWDEIFILPFYIMHFPETAKQLLMYRYNRLNKAKENALESHYEGAMFPWQSGLDGSEDTQKLHLNPLNGEWGEDHSVLQRHVSLAIAYNVWLYWNNANDETFIKEYGAEMLLEIANFWRSAATYDESTKRYFIDKVMGPDEFHEAYPNSTESGLKNNAYTNLMVVWLFEEIETVLALLNTQEQTELMKKTGITQEKINEMKKIRQGLTIEVDKEGIIAQYEGYFKLKEIDWAAAKEKYGNIYRMDRILKADGKSPDDYKVSKQADTLMLFYNLNKEKIDEILNDLGYELPPDYLEKNLMYYLERTSHGSTLSRIVHAQLAENVAFHDLSWNLYQEALYSDYRDIQGGTTAEGIHTGVMAATIYVTLTTYAGVDIKEQLLTITPNLPKIWTDMTFNLNHKGIHYQLTMTKKNLNIIASKDVHVMIKEQTYSLKAAEPTTINY</sequence>
<name>A0A1E5L006_9ENTE</name>
<dbReference type="Pfam" id="PF03632">
    <property type="entry name" value="Glyco_hydro_65m"/>
    <property type="match status" value="1"/>
</dbReference>
<feature type="domain" description="Glycoside hydrolase family 65 central catalytic" evidence="1">
    <location>
        <begin position="426"/>
        <end position="824"/>
    </location>
</feature>
<dbReference type="Pfam" id="PF03636">
    <property type="entry name" value="Glyco_hydro_65N"/>
    <property type="match status" value="1"/>
</dbReference>
<protein>
    <submittedName>
        <fullName evidence="4">Glycosyl hydrolase</fullName>
    </submittedName>
</protein>
<dbReference type="InterPro" id="IPR005194">
    <property type="entry name" value="Glyco_hydro_65_C"/>
</dbReference>
<evidence type="ECO:0000313" key="4">
    <source>
        <dbReference type="EMBL" id="OEH83450.1"/>
    </source>
</evidence>
<dbReference type="InterPro" id="IPR008928">
    <property type="entry name" value="6-hairpin_glycosidase_sf"/>
</dbReference>
<dbReference type="InterPro" id="IPR005196">
    <property type="entry name" value="Glyco_hydro_65_N"/>
</dbReference>
<dbReference type="GO" id="GO:0030246">
    <property type="term" value="F:carbohydrate binding"/>
    <property type="evidence" value="ECO:0007669"/>
    <property type="project" value="InterPro"/>
</dbReference>
<dbReference type="GO" id="GO:0016757">
    <property type="term" value="F:glycosyltransferase activity"/>
    <property type="evidence" value="ECO:0007669"/>
    <property type="project" value="UniProtKB-ARBA"/>
</dbReference>
<dbReference type="OrthoDB" id="9758855at2"/>
<dbReference type="Gene3D" id="2.70.98.40">
    <property type="entry name" value="Glycoside hydrolase, family 65, N-terminal domain"/>
    <property type="match status" value="1"/>
</dbReference>
<proteinExistence type="predicted"/>
<accession>A0A1E5L006</accession>
<dbReference type="PANTHER" id="PTHR11051:SF8">
    <property type="entry name" value="PROTEIN-GLUCOSYLGALACTOSYLHYDROXYLYSINE GLUCOSIDASE"/>
    <property type="match status" value="1"/>
</dbReference>
<dbReference type="GO" id="GO:0004553">
    <property type="term" value="F:hydrolase activity, hydrolyzing O-glycosyl compounds"/>
    <property type="evidence" value="ECO:0007669"/>
    <property type="project" value="TreeGrafter"/>
</dbReference>
<dbReference type="SUPFAM" id="SSF74650">
    <property type="entry name" value="Galactose mutarotase-like"/>
    <property type="match status" value="1"/>
</dbReference>
<dbReference type="InterPro" id="IPR037018">
    <property type="entry name" value="GH65_N"/>
</dbReference>
<feature type="domain" description="Glycoside hydrolase family 65 C-terminal" evidence="2">
    <location>
        <begin position="837"/>
        <end position="892"/>
    </location>
</feature>
<feature type="domain" description="Glycoside hydrolase family 65 N-terminal" evidence="3">
    <location>
        <begin position="132"/>
        <end position="375"/>
    </location>
</feature>
<keyword evidence="5" id="KW-1185">Reference proteome</keyword>
<dbReference type="EMBL" id="MIEK01000007">
    <property type="protein sequence ID" value="OEH83450.1"/>
    <property type="molecule type" value="Genomic_DNA"/>
</dbReference>
<organism evidence="4 5">
    <name type="scientific">Enterococcus rivorum</name>
    <dbReference type="NCBI Taxonomy" id="762845"/>
    <lineage>
        <taxon>Bacteria</taxon>
        <taxon>Bacillati</taxon>
        <taxon>Bacillota</taxon>
        <taxon>Bacilli</taxon>
        <taxon>Lactobacillales</taxon>
        <taxon>Enterococcaceae</taxon>
        <taxon>Enterococcus</taxon>
    </lineage>
</organism>
<dbReference type="InterPro" id="IPR012341">
    <property type="entry name" value="6hp_glycosidase-like_sf"/>
</dbReference>
<dbReference type="SUPFAM" id="SSF48208">
    <property type="entry name" value="Six-hairpin glycosidases"/>
    <property type="match status" value="1"/>
</dbReference>
<keyword evidence="4" id="KW-0378">Hydrolase</keyword>
<reference evidence="4 5" key="1">
    <citation type="submission" date="2016-09" db="EMBL/GenBank/DDBJ databases">
        <authorList>
            <person name="Capua I."/>
            <person name="De Benedictis P."/>
            <person name="Joannis T."/>
            <person name="Lombin L.H."/>
            <person name="Cattoli G."/>
        </authorList>
    </citation>
    <scope>NUCLEOTIDE SEQUENCE [LARGE SCALE GENOMIC DNA]</scope>
    <source>
        <strain evidence="4 5">LMG 25899</strain>
    </source>
</reference>
<dbReference type="Pfam" id="PF03633">
    <property type="entry name" value="Glyco_hydro_65C"/>
    <property type="match status" value="1"/>
</dbReference>
<dbReference type="Gene3D" id="2.60.420.10">
    <property type="entry name" value="Maltose phosphorylase, domain 3"/>
    <property type="match status" value="1"/>
</dbReference>
<dbReference type="GO" id="GO:0005975">
    <property type="term" value="P:carbohydrate metabolic process"/>
    <property type="evidence" value="ECO:0007669"/>
    <property type="project" value="InterPro"/>
</dbReference>
<evidence type="ECO:0000259" key="1">
    <source>
        <dbReference type="Pfam" id="PF03632"/>
    </source>
</evidence>
<dbReference type="STRING" id="762845.BCR26_09720"/>